<feature type="non-terminal residue" evidence="2">
    <location>
        <position position="1"/>
    </location>
</feature>
<feature type="region of interest" description="Disordered" evidence="1">
    <location>
        <begin position="1"/>
        <end position="21"/>
    </location>
</feature>
<evidence type="ECO:0000313" key="2">
    <source>
        <dbReference type="EMBL" id="CAG8808525.1"/>
    </source>
</evidence>
<reference evidence="2 3" key="1">
    <citation type="submission" date="2021-06" db="EMBL/GenBank/DDBJ databases">
        <authorList>
            <person name="Kallberg Y."/>
            <person name="Tangrot J."/>
            <person name="Rosling A."/>
        </authorList>
    </citation>
    <scope>NUCLEOTIDE SEQUENCE [LARGE SCALE GENOMIC DNA]</scope>
    <source>
        <strain evidence="2 3">120-4 pot B 10/14</strain>
    </source>
</reference>
<keyword evidence="3" id="KW-1185">Reference proteome</keyword>
<evidence type="ECO:0000256" key="1">
    <source>
        <dbReference type="SAM" id="MobiDB-lite"/>
    </source>
</evidence>
<sequence length="80" mass="9027">TNSSTSFRTNDAISNRTSTTRTSKVVDLVSSDKSKTDCLVSSNYDIQENDYFQDDDDNNRVNLVIKYLLTMSATSFKKKS</sequence>
<comment type="caution">
    <text evidence="2">The sequence shown here is derived from an EMBL/GenBank/DDBJ whole genome shotgun (WGS) entry which is preliminary data.</text>
</comment>
<gene>
    <name evidence="2" type="ORF">GMARGA_LOCUS24721</name>
</gene>
<dbReference type="EMBL" id="CAJVQB010026433">
    <property type="protein sequence ID" value="CAG8808525.1"/>
    <property type="molecule type" value="Genomic_DNA"/>
</dbReference>
<name>A0ABN7VZR2_GIGMA</name>
<protein>
    <submittedName>
        <fullName evidence="2">24326_t:CDS:1</fullName>
    </submittedName>
</protein>
<evidence type="ECO:0000313" key="3">
    <source>
        <dbReference type="Proteomes" id="UP000789901"/>
    </source>
</evidence>
<proteinExistence type="predicted"/>
<organism evidence="2 3">
    <name type="scientific">Gigaspora margarita</name>
    <dbReference type="NCBI Taxonomy" id="4874"/>
    <lineage>
        <taxon>Eukaryota</taxon>
        <taxon>Fungi</taxon>
        <taxon>Fungi incertae sedis</taxon>
        <taxon>Mucoromycota</taxon>
        <taxon>Glomeromycotina</taxon>
        <taxon>Glomeromycetes</taxon>
        <taxon>Diversisporales</taxon>
        <taxon>Gigasporaceae</taxon>
        <taxon>Gigaspora</taxon>
    </lineage>
</organism>
<dbReference type="Proteomes" id="UP000789901">
    <property type="component" value="Unassembled WGS sequence"/>
</dbReference>
<accession>A0ABN7VZR2</accession>